<dbReference type="PROSITE" id="PS50191">
    <property type="entry name" value="CRAL_TRIO"/>
    <property type="match status" value="1"/>
</dbReference>
<evidence type="ECO:0000313" key="3">
    <source>
        <dbReference type="EMBL" id="CAL8112343.1"/>
    </source>
</evidence>
<dbReference type="SMART" id="SM00516">
    <property type="entry name" value="SEC14"/>
    <property type="match status" value="1"/>
</dbReference>
<evidence type="ECO:0000313" key="4">
    <source>
        <dbReference type="Proteomes" id="UP001642540"/>
    </source>
</evidence>
<proteinExistence type="predicted"/>
<dbReference type="Pfam" id="PF00650">
    <property type="entry name" value="CRAL_TRIO"/>
    <property type="match status" value="1"/>
</dbReference>
<dbReference type="InterPro" id="IPR001251">
    <property type="entry name" value="CRAL-TRIO_dom"/>
</dbReference>
<name>A0ABP1QWP9_9HEXA</name>
<dbReference type="PRINTS" id="PR00180">
    <property type="entry name" value="CRETINALDHBP"/>
</dbReference>
<keyword evidence="1" id="KW-0472">Membrane</keyword>
<comment type="caution">
    <text evidence="3">The sequence shown here is derived from an EMBL/GenBank/DDBJ whole genome shotgun (WGS) entry which is preliminary data.</text>
</comment>
<dbReference type="PANTHER" id="PTHR10174:SF208">
    <property type="entry name" value="CRAL-TRIO DOMAIN-CONTAINING PROTEIN DDB_G0278031"/>
    <property type="match status" value="1"/>
</dbReference>
<evidence type="ECO:0000259" key="2">
    <source>
        <dbReference type="PROSITE" id="PS50191"/>
    </source>
</evidence>
<organism evidence="3 4">
    <name type="scientific">Orchesella dallaii</name>
    <dbReference type="NCBI Taxonomy" id="48710"/>
    <lineage>
        <taxon>Eukaryota</taxon>
        <taxon>Metazoa</taxon>
        <taxon>Ecdysozoa</taxon>
        <taxon>Arthropoda</taxon>
        <taxon>Hexapoda</taxon>
        <taxon>Collembola</taxon>
        <taxon>Entomobryomorpha</taxon>
        <taxon>Entomobryoidea</taxon>
        <taxon>Orchesellidae</taxon>
        <taxon>Orchesellinae</taxon>
        <taxon>Orchesella</taxon>
    </lineage>
</organism>
<feature type="transmembrane region" description="Helical" evidence="1">
    <location>
        <begin position="206"/>
        <end position="223"/>
    </location>
</feature>
<keyword evidence="1" id="KW-1133">Transmembrane helix</keyword>
<dbReference type="InterPro" id="IPR036865">
    <property type="entry name" value="CRAL-TRIO_dom_sf"/>
</dbReference>
<dbReference type="SUPFAM" id="SSF46938">
    <property type="entry name" value="CRAL/TRIO N-terminal domain"/>
    <property type="match status" value="1"/>
</dbReference>
<dbReference type="Gene3D" id="3.40.525.10">
    <property type="entry name" value="CRAL-TRIO lipid binding domain"/>
    <property type="match status" value="1"/>
</dbReference>
<dbReference type="InterPro" id="IPR036273">
    <property type="entry name" value="CRAL/TRIO_N_dom_sf"/>
</dbReference>
<sequence>MEILSISNSTKIAPLFLSKYEEDAVLQLKQHIERYLSPNKFKEGPHHNPFIVQFLRNAKRDEQLLLHYLQGRKHNVSETWNTLRMYAENRFQFYPHLFVGRFNEKYRNLLKNHVCGALKNKDDFGRRIVFMDTTKWDVNEYSLDDLIATIVIGAERFWRDPEVLGNGLVVVENSRGFNSSHAKQLTLPQLMAIRNIYQSFPISVQGLYYIGVPYLLTLVFKMGKHLMPKKLRSRLYFYYENQKPKELHEIAAPEILADWMGGNLPIEEAAEDYSFFEKYF</sequence>
<dbReference type="SUPFAM" id="SSF52087">
    <property type="entry name" value="CRAL/TRIO domain"/>
    <property type="match status" value="1"/>
</dbReference>
<accession>A0ABP1QWP9</accession>
<keyword evidence="1" id="KW-0812">Transmembrane</keyword>
<dbReference type="EMBL" id="CAXLJM020000048">
    <property type="protein sequence ID" value="CAL8112343.1"/>
    <property type="molecule type" value="Genomic_DNA"/>
</dbReference>
<gene>
    <name evidence="3" type="ORF">ODALV1_LOCUS15603</name>
</gene>
<evidence type="ECO:0000256" key="1">
    <source>
        <dbReference type="SAM" id="Phobius"/>
    </source>
</evidence>
<dbReference type="Proteomes" id="UP001642540">
    <property type="component" value="Unassembled WGS sequence"/>
</dbReference>
<reference evidence="3 4" key="1">
    <citation type="submission" date="2024-08" db="EMBL/GenBank/DDBJ databases">
        <authorList>
            <person name="Cucini C."/>
            <person name="Frati F."/>
        </authorList>
    </citation>
    <scope>NUCLEOTIDE SEQUENCE [LARGE SCALE GENOMIC DNA]</scope>
</reference>
<protein>
    <recommendedName>
        <fullName evidence="2">CRAL-TRIO domain-containing protein</fullName>
    </recommendedName>
</protein>
<dbReference type="PANTHER" id="PTHR10174">
    <property type="entry name" value="ALPHA-TOCOPHEROL TRANSFER PROTEIN-RELATED"/>
    <property type="match status" value="1"/>
</dbReference>
<keyword evidence="4" id="KW-1185">Reference proteome</keyword>
<dbReference type="CDD" id="cd00170">
    <property type="entry name" value="SEC14"/>
    <property type="match status" value="1"/>
</dbReference>
<feature type="domain" description="CRAL-TRIO" evidence="2">
    <location>
        <begin position="106"/>
        <end position="268"/>
    </location>
</feature>
<dbReference type="Gene3D" id="1.20.5.1200">
    <property type="entry name" value="Alpha-tocopherol transfer"/>
    <property type="match status" value="1"/>
</dbReference>